<feature type="binding site" evidence="4">
    <location>
        <begin position="421"/>
        <end position="425"/>
    </location>
    <ligand>
        <name>AMP</name>
        <dbReference type="ChEBI" id="CHEBI:456215"/>
    </ligand>
</feature>
<dbReference type="InterPro" id="IPR023088">
    <property type="entry name" value="PDEase"/>
</dbReference>
<feature type="binding site" evidence="4">
    <location>
        <position position="618"/>
    </location>
    <ligand>
        <name>AMP</name>
        <dbReference type="ChEBI" id="CHEBI:456215"/>
    </ligand>
</feature>
<dbReference type="CDD" id="cd00077">
    <property type="entry name" value="HDc"/>
    <property type="match status" value="1"/>
</dbReference>
<dbReference type="GO" id="GO:0007165">
    <property type="term" value="P:signal transduction"/>
    <property type="evidence" value="ECO:0007669"/>
    <property type="project" value="InterPro"/>
</dbReference>
<evidence type="ECO:0000313" key="10">
    <source>
        <dbReference type="EMBL" id="KYQ89841.1"/>
    </source>
</evidence>
<keyword evidence="8" id="KW-0812">Transmembrane</keyword>
<dbReference type="InterPro" id="IPR023174">
    <property type="entry name" value="PDEase_CS"/>
</dbReference>
<feature type="binding site" evidence="5">
    <location>
        <position position="425"/>
    </location>
    <ligand>
        <name>Zn(2+)</name>
        <dbReference type="ChEBI" id="CHEBI:29105"/>
        <label>1</label>
    </ligand>
</feature>
<dbReference type="InterPro" id="IPR003607">
    <property type="entry name" value="HD/PDEase_dom"/>
</dbReference>
<feature type="transmembrane region" description="Helical" evidence="8">
    <location>
        <begin position="62"/>
        <end position="79"/>
    </location>
</feature>
<feature type="binding site" evidence="5">
    <location>
        <position position="461"/>
    </location>
    <ligand>
        <name>Zn(2+)</name>
        <dbReference type="ChEBI" id="CHEBI:29105"/>
        <label>1</label>
    </ligand>
</feature>
<feature type="binding site" evidence="4">
    <location>
        <position position="669"/>
    </location>
    <ligand>
        <name>AMP</name>
        <dbReference type="ChEBI" id="CHEBI:456215"/>
    </ligand>
</feature>
<comment type="caution">
    <text evidence="10">The sequence shown here is derived from an EMBL/GenBank/DDBJ whole genome shotgun (WGS) entry which is preliminary data.</text>
</comment>
<accession>A0A151Z797</accession>
<dbReference type="SUPFAM" id="SSF109604">
    <property type="entry name" value="HD-domain/PDEase-like"/>
    <property type="match status" value="1"/>
</dbReference>
<organism evidence="10 11">
    <name type="scientific">Tieghemostelium lacteum</name>
    <name type="common">Slime mold</name>
    <name type="synonym">Dictyostelium lacteum</name>
    <dbReference type="NCBI Taxonomy" id="361077"/>
    <lineage>
        <taxon>Eukaryota</taxon>
        <taxon>Amoebozoa</taxon>
        <taxon>Evosea</taxon>
        <taxon>Eumycetozoa</taxon>
        <taxon>Dictyostelia</taxon>
        <taxon>Dictyosteliales</taxon>
        <taxon>Raperosteliaceae</taxon>
        <taxon>Tieghemostelium</taxon>
    </lineage>
</organism>
<gene>
    <name evidence="10" type="ORF">DLAC_09818</name>
</gene>
<comment type="cofactor">
    <cofactor evidence="6">
        <name>a divalent metal cation</name>
        <dbReference type="ChEBI" id="CHEBI:60240"/>
    </cofactor>
    <text evidence="6">Binds 2 divalent metal cations per subunit. Site 1 may preferentially bind zinc ions, while site 2 has a preference for magnesium and/or manganese ions.</text>
</comment>
<evidence type="ECO:0000256" key="6">
    <source>
        <dbReference type="RuleBase" id="RU363067"/>
    </source>
</evidence>
<keyword evidence="2 6" id="KW-0378">Hydrolase</keyword>
<evidence type="ECO:0000256" key="1">
    <source>
        <dbReference type="ARBA" id="ARBA00022723"/>
    </source>
</evidence>
<evidence type="ECO:0000256" key="7">
    <source>
        <dbReference type="SAM" id="Coils"/>
    </source>
</evidence>
<keyword evidence="8" id="KW-0472">Membrane</keyword>
<dbReference type="OrthoDB" id="18445at2759"/>
<dbReference type="EC" id="3.1.4.-" evidence="6"/>
<dbReference type="GO" id="GO:0046872">
    <property type="term" value="F:metal ion binding"/>
    <property type="evidence" value="ECO:0007669"/>
    <property type="project" value="UniProtKB-KW"/>
</dbReference>
<dbReference type="PROSITE" id="PS51845">
    <property type="entry name" value="PDEASE_I_2"/>
    <property type="match status" value="1"/>
</dbReference>
<feature type="binding site" evidence="5">
    <location>
        <position position="618"/>
    </location>
    <ligand>
        <name>Zn(2+)</name>
        <dbReference type="ChEBI" id="CHEBI:29105"/>
        <label>1</label>
    </ligand>
</feature>
<feature type="coiled-coil region" evidence="7">
    <location>
        <begin position="211"/>
        <end position="238"/>
    </location>
</feature>
<dbReference type="STRING" id="361077.A0A151Z797"/>
<keyword evidence="11" id="KW-1185">Reference proteome</keyword>
<reference evidence="10 11" key="1">
    <citation type="submission" date="2015-12" db="EMBL/GenBank/DDBJ databases">
        <title>Dictyostelia acquired genes for synthesis and detection of signals that induce cell-type specialization by lateral gene transfer from prokaryotes.</title>
        <authorList>
            <person name="Gloeckner G."/>
            <person name="Schaap P."/>
        </authorList>
    </citation>
    <scope>NUCLEOTIDE SEQUENCE [LARGE SCALE GENOMIC DNA]</scope>
    <source>
        <strain evidence="10 11">TK</strain>
    </source>
</reference>
<keyword evidence="8" id="KW-1133">Transmembrane helix</keyword>
<dbReference type="GO" id="GO:0004114">
    <property type="term" value="F:3',5'-cyclic-nucleotide phosphodiesterase activity"/>
    <property type="evidence" value="ECO:0007669"/>
    <property type="project" value="InterPro"/>
</dbReference>
<dbReference type="InterPro" id="IPR002073">
    <property type="entry name" value="PDEase_catalytic_dom"/>
</dbReference>
<dbReference type="PANTHER" id="PTHR11347">
    <property type="entry name" value="CYCLIC NUCLEOTIDE PHOSPHODIESTERASE"/>
    <property type="match status" value="1"/>
</dbReference>
<dbReference type="OMA" id="INYGCCI"/>
<evidence type="ECO:0000256" key="4">
    <source>
        <dbReference type="PIRSR" id="PIRSR623088-2"/>
    </source>
</evidence>
<dbReference type="InParanoid" id="A0A151Z797"/>
<feature type="transmembrane region" description="Helical" evidence="8">
    <location>
        <begin position="112"/>
        <end position="131"/>
    </location>
</feature>
<feature type="transmembrane region" description="Helical" evidence="8">
    <location>
        <begin position="86"/>
        <end position="106"/>
    </location>
</feature>
<dbReference type="Pfam" id="PF00233">
    <property type="entry name" value="PDEase_I"/>
    <property type="match status" value="2"/>
</dbReference>
<protein>
    <recommendedName>
        <fullName evidence="6">Phosphodiesterase</fullName>
        <ecNumber evidence="6">3.1.4.-</ecNumber>
    </recommendedName>
</protein>
<evidence type="ECO:0000256" key="5">
    <source>
        <dbReference type="PIRSR" id="PIRSR623088-3"/>
    </source>
</evidence>
<dbReference type="PRINTS" id="PR00387">
    <property type="entry name" value="PDIESTERASE1"/>
</dbReference>
<evidence type="ECO:0000313" key="11">
    <source>
        <dbReference type="Proteomes" id="UP000076078"/>
    </source>
</evidence>
<name>A0A151Z797_TIELA</name>
<feature type="transmembrane region" description="Helical" evidence="8">
    <location>
        <begin position="138"/>
        <end position="160"/>
    </location>
</feature>
<dbReference type="Proteomes" id="UP000076078">
    <property type="component" value="Unassembled WGS sequence"/>
</dbReference>
<dbReference type="AlphaFoldDB" id="A0A151Z797"/>
<dbReference type="InterPro" id="IPR036971">
    <property type="entry name" value="PDEase_catalytic_dom_sf"/>
</dbReference>
<feature type="binding site" evidence="5">
    <location>
        <position position="461"/>
    </location>
    <ligand>
        <name>Zn(2+)</name>
        <dbReference type="ChEBI" id="CHEBI:29105"/>
        <label>2</label>
    </ligand>
</feature>
<dbReference type="EMBL" id="LODT01000039">
    <property type="protein sequence ID" value="KYQ89841.1"/>
    <property type="molecule type" value="Genomic_DNA"/>
</dbReference>
<evidence type="ECO:0000259" key="9">
    <source>
        <dbReference type="PROSITE" id="PS51845"/>
    </source>
</evidence>
<feature type="binding site" evidence="5">
    <location>
        <position position="460"/>
    </location>
    <ligand>
        <name>Zn(2+)</name>
        <dbReference type="ChEBI" id="CHEBI:29105"/>
        <label>1</label>
    </ligand>
</feature>
<sequence>MELDDIIDRGIQIENCGGNNTKLQSLESLKGPIVLQTLVQYSFFLLVIGTAERAAWSPNIRVANFLPYCIICIILLEANRLQKKPLMRIIFLLYSSNIPFCYMVIFSREAHILVALLFFVSCLCIFLQSGIPQLRKHILIFIAIVMVNYTACLLFMDWFYVDETGKNPYRGKTLQSKIHWGQESTILLSMALLGTSFIVLEKFIKSYANCLLEQYNQIKHLQKEKEQLQNEIEFIQNHNKLDLGTPIDTVINIIRTLMNQNDHNENTKLQLYKVLSVLSSHKLYDPIHLEKSSHNDKEVFSWLESMINRDFNDKSAIQNLEISSPATTPSKLNLSKYLLLQADPDKIFENRIFELIKKNIENWDFPIFELGEISNGNPLFYASYYIFARHKIFQKFHINEMVFRKFITIIEAGYDSENSYHNSLHAADVLITLNHLIEKGLAKSLNDLDILSMLLAAIVHDYKHNGVSNSFHINTKSSLALKYNDTSILENHHLAQSFKVIYSPIPMNNGYTSNSSNTLNSSTMNINTSTSSNTSTSLSNSTTEMEDHYLLESLSDQQKKELRDTVIKLVLATDMAAHFDLVGKFKSKLSASGGMALNGTLDRKDKLLLMQIAMKASDISNPAKPFNIYKQWTDRITEEFYRQGDQERQLGIDVTPFMNRHKPAITKCQISFINLFVEPLYDILQTQYPVFEPYHTNTKTNLAIWESTDQSSQQQQQ</sequence>
<feature type="binding site" evidence="4">
    <location>
        <position position="461"/>
    </location>
    <ligand>
        <name>AMP</name>
        <dbReference type="ChEBI" id="CHEBI:456215"/>
    </ligand>
</feature>
<keyword evidence="1 5" id="KW-0479">Metal-binding</keyword>
<keyword evidence="7" id="KW-0175">Coiled coil</keyword>
<feature type="domain" description="PDEase" evidence="9">
    <location>
        <begin position="344"/>
        <end position="712"/>
    </location>
</feature>
<evidence type="ECO:0000256" key="8">
    <source>
        <dbReference type="SAM" id="Phobius"/>
    </source>
</evidence>
<evidence type="ECO:0000256" key="3">
    <source>
        <dbReference type="PIRSR" id="PIRSR623088-1"/>
    </source>
</evidence>
<dbReference type="Gene3D" id="1.10.1300.10">
    <property type="entry name" value="3'5'-cyclic nucleotide phosphodiesterase, catalytic domain"/>
    <property type="match status" value="1"/>
</dbReference>
<feature type="active site" description="Proton donor" evidence="3">
    <location>
        <position position="421"/>
    </location>
</feature>
<comment type="similarity">
    <text evidence="6">Belongs to the cyclic nucleotide phosphodiesterase family.</text>
</comment>
<evidence type="ECO:0000256" key="2">
    <source>
        <dbReference type="ARBA" id="ARBA00022801"/>
    </source>
</evidence>
<proteinExistence type="inferred from homology"/>
<dbReference type="PROSITE" id="PS00126">
    <property type="entry name" value="PDEASE_I_1"/>
    <property type="match status" value="1"/>
</dbReference>